<sequence>MNHQDIFESLGLSPNEAKMYEALVEKGESSVSEIAIAAKIHRRNAYDAIHRLIDKGLCFEIFSSTENLYNAVDPDKLVELLAEKQTKLQEILPELKKQFQTRVAPQEAYIYRGYEGLKNVWRDVLRVGKESYFIGAKGGWYDVALEPARKAFFREANRKKIKFIQLFDTEVKERLPNFPKHFEGQLEYRFLPKAYSTKSGIHIFGDYVVTHTGLTIGRLAEDTIFFVLHSKDLAESYRTWFWYMWKQSEIPKK</sequence>
<dbReference type="PANTHER" id="PTHR34293">
    <property type="entry name" value="HTH-TYPE TRANSCRIPTIONAL REGULATOR TRMBL2"/>
    <property type="match status" value="1"/>
</dbReference>
<organism evidence="2 3">
    <name type="scientific">Candidatus Doudnabacteria bacterium RIFCSPHIGHO2_01_FULL_50_11</name>
    <dbReference type="NCBI Taxonomy" id="1817828"/>
    <lineage>
        <taxon>Bacteria</taxon>
        <taxon>Candidatus Doudnaibacteriota</taxon>
    </lineage>
</organism>
<dbReference type="PANTHER" id="PTHR34293:SF1">
    <property type="entry name" value="HTH-TYPE TRANSCRIPTIONAL REGULATOR TRMBL2"/>
    <property type="match status" value="1"/>
</dbReference>
<dbReference type="InterPro" id="IPR036390">
    <property type="entry name" value="WH_DNA-bd_sf"/>
</dbReference>
<dbReference type="STRING" id="1817828.A2722_00800"/>
<reference evidence="2 3" key="1">
    <citation type="journal article" date="2016" name="Nat. Commun.">
        <title>Thousands of microbial genomes shed light on interconnected biogeochemical processes in an aquifer system.</title>
        <authorList>
            <person name="Anantharaman K."/>
            <person name="Brown C.T."/>
            <person name="Hug L.A."/>
            <person name="Sharon I."/>
            <person name="Castelle C.J."/>
            <person name="Probst A.J."/>
            <person name="Thomas B.C."/>
            <person name="Singh A."/>
            <person name="Wilkins M.J."/>
            <person name="Karaoz U."/>
            <person name="Brodie E.L."/>
            <person name="Williams K.H."/>
            <person name="Hubbard S.S."/>
            <person name="Banfield J.F."/>
        </authorList>
    </citation>
    <scope>NUCLEOTIDE SEQUENCE [LARGE SCALE GENOMIC DNA]</scope>
</reference>
<proteinExistence type="predicted"/>
<evidence type="ECO:0000259" key="1">
    <source>
        <dbReference type="Pfam" id="PF01978"/>
    </source>
</evidence>
<dbReference type="Gene3D" id="1.10.10.10">
    <property type="entry name" value="Winged helix-like DNA-binding domain superfamily/Winged helix DNA-binding domain"/>
    <property type="match status" value="1"/>
</dbReference>
<dbReference type="InterPro" id="IPR051797">
    <property type="entry name" value="TrmB-like"/>
</dbReference>
<protein>
    <recommendedName>
        <fullName evidence="1">Transcription regulator TrmB N-terminal domain-containing protein</fullName>
    </recommendedName>
</protein>
<dbReference type="SUPFAM" id="SSF46785">
    <property type="entry name" value="Winged helix' DNA-binding domain"/>
    <property type="match status" value="1"/>
</dbReference>
<evidence type="ECO:0000313" key="3">
    <source>
        <dbReference type="Proteomes" id="UP000178377"/>
    </source>
</evidence>
<comment type="caution">
    <text evidence="2">The sequence shown here is derived from an EMBL/GenBank/DDBJ whole genome shotgun (WGS) entry which is preliminary data.</text>
</comment>
<name>A0A1F5PGQ0_9BACT</name>
<feature type="domain" description="Transcription regulator TrmB N-terminal" evidence="1">
    <location>
        <begin position="9"/>
        <end position="74"/>
    </location>
</feature>
<dbReference type="Proteomes" id="UP000178377">
    <property type="component" value="Unassembled WGS sequence"/>
</dbReference>
<dbReference type="EMBL" id="MFEO01000029">
    <property type="protein sequence ID" value="OGE88870.1"/>
    <property type="molecule type" value="Genomic_DNA"/>
</dbReference>
<dbReference type="InterPro" id="IPR002831">
    <property type="entry name" value="Tscrpt_reg_TrmB_N"/>
</dbReference>
<dbReference type="AlphaFoldDB" id="A0A1F5PGQ0"/>
<accession>A0A1F5PGQ0</accession>
<dbReference type="Pfam" id="PF01978">
    <property type="entry name" value="TrmB"/>
    <property type="match status" value="1"/>
</dbReference>
<gene>
    <name evidence="2" type="ORF">A2722_00800</name>
</gene>
<dbReference type="InterPro" id="IPR036388">
    <property type="entry name" value="WH-like_DNA-bd_sf"/>
</dbReference>
<evidence type="ECO:0000313" key="2">
    <source>
        <dbReference type="EMBL" id="OGE88870.1"/>
    </source>
</evidence>